<reference evidence="1 2" key="1">
    <citation type="journal article" date="2013" name="Genome Biol.">
        <title>The genome sequence of the most widely cultivated cacao type and its use to identify candidate genes regulating pod color.</title>
        <authorList>
            <person name="Motamayor J.C."/>
            <person name="Mockaitis K."/>
            <person name="Schmutz J."/>
            <person name="Haiminen N."/>
            <person name="Iii D.L."/>
            <person name="Cornejo O."/>
            <person name="Findley S.D."/>
            <person name="Zheng P."/>
            <person name="Utro F."/>
            <person name="Royaert S."/>
            <person name="Saski C."/>
            <person name="Jenkins J."/>
            <person name="Podicheti R."/>
            <person name="Zhao M."/>
            <person name="Scheffler B.E."/>
            <person name="Stack J.C."/>
            <person name="Feltus F.A."/>
            <person name="Mustiga G.M."/>
            <person name="Amores F."/>
            <person name="Phillips W."/>
            <person name="Marelli J.P."/>
            <person name="May G.D."/>
            <person name="Shapiro H."/>
            <person name="Ma J."/>
            <person name="Bustamante C.D."/>
            <person name="Schnell R.J."/>
            <person name="Main D."/>
            <person name="Gilbert D."/>
            <person name="Parida L."/>
            <person name="Kuhn D.N."/>
        </authorList>
    </citation>
    <scope>NUCLEOTIDE SEQUENCE [LARGE SCALE GENOMIC DNA]</scope>
    <source>
        <strain evidence="2">cv. Matina 1-6</strain>
    </source>
</reference>
<dbReference type="InParanoid" id="A0A061F6G4"/>
<dbReference type="Gramene" id="EOY12960">
    <property type="protein sequence ID" value="EOY12960"/>
    <property type="gene ID" value="TCM_031467"/>
</dbReference>
<evidence type="ECO:0000313" key="2">
    <source>
        <dbReference type="Proteomes" id="UP000026915"/>
    </source>
</evidence>
<dbReference type="EMBL" id="CM001885">
    <property type="protein sequence ID" value="EOY12960.1"/>
    <property type="molecule type" value="Genomic_DNA"/>
</dbReference>
<dbReference type="Proteomes" id="UP000026915">
    <property type="component" value="Chromosome 7"/>
</dbReference>
<gene>
    <name evidence="1" type="ORF">TCM_031467</name>
</gene>
<accession>A0A061F6G4</accession>
<protein>
    <submittedName>
        <fullName evidence="1">Uncharacterized protein</fullName>
    </submittedName>
</protein>
<keyword evidence="2" id="KW-1185">Reference proteome</keyword>
<sequence length="145" mass="16079">MYNKTSLPNISLDRSNFQANGVFQKKASQLELSLMLLSLLPISNLAAASLVQAQYRLLETVMGDQNLADYSSMQKVSSSSNLASTQLKKHKRACLKSRARLRGPVTKRGWRVVEWRKVTTLRFGVYPLSLGCGSGGLTCPFRPND</sequence>
<evidence type="ECO:0000313" key="1">
    <source>
        <dbReference type="EMBL" id="EOY12960.1"/>
    </source>
</evidence>
<organism evidence="1 2">
    <name type="scientific">Theobroma cacao</name>
    <name type="common">Cacao</name>
    <name type="synonym">Cocoa</name>
    <dbReference type="NCBI Taxonomy" id="3641"/>
    <lineage>
        <taxon>Eukaryota</taxon>
        <taxon>Viridiplantae</taxon>
        <taxon>Streptophyta</taxon>
        <taxon>Embryophyta</taxon>
        <taxon>Tracheophyta</taxon>
        <taxon>Spermatophyta</taxon>
        <taxon>Magnoliopsida</taxon>
        <taxon>eudicotyledons</taxon>
        <taxon>Gunneridae</taxon>
        <taxon>Pentapetalae</taxon>
        <taxon>rosids</taxon>
        <taxon>malvids</taxon>
        <taxon>Malvales</taxon>
        <taxon>Malvaceae</taxon>
        <taxon>Byttnerioideae</taxon>
        <taxon>Theobroma</taxon>
    </lineage>
</organism>
<name>A0A061F6G4_THECC</name>
<dbReference type="HOGENOM" id="CLU_1790402_0_0_1"/>
<dbReference type="AlphaFoldDB" id="A0A061F6G4"/>
<proteinExistence type="predicted"/>